<feature type="transmembrane region" description="Helical" evidence="1">
    <location>
        <begin position="40"/>
        <end position="63"/>
    </location>
</feature>
<keyword evidence="3" id="KW-1185">Reference proteome</keyword>
<organism evidence="2 3">
    <name type="scientific">Neisseria animalis</name>
    <dbReference type="NCBI Taxonomy" id="492"/>
    <lineage>
        <taxon>Bacteria</taxon>
        <taxon>Pseudomonadati</taxon>
        <taxon>Pseudomonadota</taxon>
        <taxon>Betaproteobacteria</taxon>
        <taxon>Neisseriales</taxon>
        <taxon>Neisseriaceae</taxon>
        <taxon>Neisseria</taxon>
    </lineage>
</organism>
<keyword evidence="1" id="KW-0812">Transmembrane</keyword>
<dbReference type="InterPro" id="IPR038728">
    <property type="entry name" value="YkvI-like"/>
</dbReference>
<evidence type="ECO:0000313" key="2">
    <source>
        <dbReference type="EMBL" id="QEY24719.1"/>
    </source>
</evidence>
<name>A0A5P3MVN7_NEIAN</name>
<feature type="transmembrane region" description="Helical" evidence="1">
    <location>
        <begin position="83"/>
        <end position="104"/>
    </location>
</feature>
<feature type="transmembrane region" description="Helical" evidence="1">
    <location>
        <begin position="262"/>
        <end position="287"/>
    </location>
</feature>
<dbReference type="Proteomes" id="UP000325536">
    <property type="component" value="Chromosome"/>
</dbReference>
<feature type="transmembrane region" description="Helical" evidence="1">
    <location>
        <begin position="323"/>
        <end position="344"/>
    </location>
</feature>
<keyword evidence="1" id="KW-1133">Transmembrane helix</keyword>
<dbReference type="RefSeq" id="WP_123796156.1">
    <property type="nucleotide sequence ID" value="NZ_CP031699.1"/>
</dbReference>
<dbReference type="PANTHER" id="PTHR37814">
    <property type="entry name" value="CONSERVED MEMBRANE PROTEIN"/>
    <property type="match status" value="1"/>
</dbReference>
<feature type="transmembrane region" description="Helical" evidence="1">
    <location>
        <begin position="116"/>
        <end position="134"/>
    </location>
</feature>
<dbReference type="EMBL" id="CP031699">
    <property type="protein sequence ID" value="QEY24719.1"/>
    <property type="molecule type" value="Genomic_DNA"/>
</dbReference>
<dbReference type="KEGG" id="naq:D0T90_09805"/>
<evidence type="ECO:0000256" key="1">
    <source>
        <dbReference type="SAM" id="Phobius"/>
    </source>
</evidence>
<proteinExistence type="predicted"/>
<sequence>MIGKIIRIALAYVGVIVGAGLSSGQELMQYFVSFGKWGMAGIAVLFVMHTVFGRLIMMLGCYYQSNDHSEVLSKIAHPVANKVLDIALITSCFVIGFVMIAGAGANLNQQFGFPSWLGALVCALLIIGVSFLNFEKITQVIGVFTPIIIIMIIPIAAYTFIGKSYDFDYLDTVSRSIPTALPNIGVSVLNYFALCVMTGISMAFVLGGSVMRIGVAQKGGALGGALVGLISAVAALVLFANVGKVMHADIPMLTLAQEINPMFALAYAVVIFGLIFNTAFSLYYALAKRFAGGNIPKERTYMIVLVAIGFGLSFLGFKELVGMMYPVLGYLGILMLVILIAAWVREKRNMHREKIIRRRMIALQEKKYDDDQNFTESDSRRYQRLGKASVIDSKSIKEDIRDLVKEENQEQ</sequence>
<evidence type="ECO:0000313" key="3">
    <source>
        <dbReference type="Proteomes" id="UP000325536"/>
    </source>
</evidence>
<gene>
    <name evidence="2" type="ORF">D0T90_09805</name>
</gene>
<feature type="transmembrane region" description="Helical" evidence="1">
    <location>
        <begin position="141"/>
        <end position="161"/>
    </location>
</feature>
<reference evidence="2 3" key="1">
    <citation type="submission" date="2018-08" db="EMBL/GenBank/DDBJ databases">
        <title>Neisseria animalis ATCC 49930 complete genome.</title>
        <authorList>
            <person name="Veseli I.A."/>
            <person name="Mascarenhas dos Santos A.C."/>
            <person name="Buttler R."/>
            <person name="Pombert J.-F."/>
        </authorList>
    </citation>
    <scope>NUCLEOTIDE SEQUENCE [LARGE SCALE GENOMIC DNA]</scope>
    <source>
        <strain evidence="2 3">ATCC 49930</strain>
    </source>
</reference>
<dbReference type="AlphaFoldDB" id="A0A5P3MVN7"/>
<protein>
    <recommendedName>
        <fullName evidence="4">Membrane protein YkvI</fullName>
    </recommendedName>
</protein>
<evidence type="ECO:0008006" key="4">
    <source>
        <dbReference type="Google" id="ProtNLM"/>
    </source>
</evidence>
<dbReference type="PANTHER" id="PTHR37814:SF1">
    <property type="entry name" value="MEMBRANE PROTEIN"/>
    <property type="match status" value="1"/>
</dbReference>
<keyword evidence="1" id="KW-0472">Membrane</keyword>
<accession>A0A5P3MVN7</accession>
<dbReference type="OrthoDB" id="4424890at2"/>
<feature type="transmembrane region" description="Helical" evidence="1">
    <location>
        <begin position="181"/>
        <end position="207"/>
    </location>
</feature>
<feature type="transmembrane region" description="Helical" evidence="1">
    <location>
        <begin position="219"/>
        <end position="242"/>
    </location>
</feature>
<feature type="transmembrane region" description="Helical" evidence="1">
    <location>
        <begin position="299"/>
        <end position="317"/>
    </location>
</feature>